<dbReference type="AlphaFoldDB" id="A0A2U3K811"/>
<evidence type="ECO:0000313" key="2">
    <source>
        <dbReference type="EMBL" id="SPF35748.1"/>
    </source>
</evidence>
<evidence type="ECO:0000256" key="1">
    <source>
        <dbReference type="SAM" id="MobiDB-lite"/>
    </source>
</evidence>
<name>A0A2U3K811_9BACT</name>
<reference evidence="3" key="1">
    <citation type="submission" date="2018-02" db="EMBL/GenBank/DDBJ databases">
        <authorList>
            <person name="Hausmann B."/>
        </authorList>
    </citation>
    <scope>NUCLEOTIDE SEQUENCE [LARGE SCALE GENOMIC DNA]</scope>
    <source>
        <strain evidence="3">Peat soil MAG SbA1</strain>
    </source>
</reference>
<dbReference type="Proteomes" id="UP000238701">
    <property type="component" value="Unassembled WGS sequence"/>
</dbReference>
<dbReference type="EMBL" id="OMOD01000050">
    <property type="protein sequence ID" value="SPF35748.1"/>
    <property type="molecule type" value="Genomic_DNA"/>
</dbReference>
<evidence type="ECO:0000313" key="3">
    <source>
        <dbReference type="Proteomes" id="UP000238701"/>
    </source>
</evidence>
<sequence>MHRLHRSFAANNAAQDDNEHDPISLRGAEPEFTSLAL</sequence>
<gene>
    <name evidence="2" type="ORF">SBA1_1430007</name>
</gene>
<organism evidence="2 3">
    <name type="scientific">Candidatus Sulfotelmatobacter kueseliae</name>
    <dbReference type="NCBI Taxonomy" id="2042962"/>
    <lineage>
        <taxon>Bacteria</taxon>
        <taxon>Pseudomonadati</taxon>
        <taxon>Acidobacteriota</taxon>
        <taxon>Terriglobia</taxon>
        <taxon>Terriglobales</taxon>
        <taxon>Candidatus Korobacteraceae</taxon>
        <taxon>Candidatus Sulfotelmatobacter</taxon>
    </lineage>
</organism>
<accession>A0A2U3K811</accession>
<feature type="region of interest" description="Disordered" evidence="1">
    <location>
        <begin position="1"/>
        <end position="37"/>
    </location>
</feature>
<protein>
    <submittedName>
        <fullName evidence="2">Uncharacterized protein</fullName>
    </submittedName>
</protein>
<proteinExistence type="predicted"/>